<dbReference type="InterPro" id="IPR058792">
    <property type="entry name" value="Beta-barrel_RND_2"/>
</dbReference>
<dbReference type="NCBIfam" id="TIGR01730">
    <property type="entry name" value="RND_mfp"/>
    <property type="match status" value="1"/>
</dbReference>
<proteinExistence type="inferred from homology"/>
<feature type="domain" description="CusB-like beta-barrel" evidence="4">
    <location>
        <begin position="243"/>
        <end position="318"/>
    </location>
</feature>
<dbReference type="Pfam" id="PF25954">
    <property type="entry name" value="Beta-barrel_RND_2"/>
    <property type="match status" value="1"/>
</dbReference>
<dbReference type="InterPro" id="IPR058647">
    <property type="entry name" value="BSH_CzcB-like"/>
</dbReference>
<organism evidence="6 7">
    <name type="scientific">Hymenobacter coccineus</name>
    <dbReference type="NCBI Taxonomy" id="1908235"/>
    <lineage>
        <taxon>Bacteria</taxon>
        <taxon>Pseudomonadati</taxon>
        <taxon>Bacteroidota</taxon>
        <taxon>Cytophagia</taxon>
        <taxon>Cytophagales</taxon>
        <taxon>Hymenobacteraceae</taxon>
        <taxon>Hymenobacter</taxon>
    </lineage>
</organism>
<dbReference type="GO" id="GO:0060003">
    <property type="term" value="P:copper ion export"/>
    <property type="evidence" value="ECO:0007669"/>
    <property type="project" value="TreeGrafter"/>
</dbReference>
<sequence length="453" mass="49297">MPFNLNLYPVLGALALLTACGSKSGDDAKKAEADAPGQAAAPAAPANPDQISVSPAQEQAAGITFGTFERQNMTTEVQANGSVEVPPQNRVSITAVMGGYVQTVLVLPGERVRAGATVATLRSPEYLTMQETYLQSKAKVRFLAEDLERQRILDVEDVGAKRKLQMARADYASEQATLRATAAQLRLLGISVARLDATGQIVQSVPLTSPIAGYVKAVNINPGQYVGPQDVLVEVLNRDDLHLELKVFEKDVAQVKVGQKILFKVQNTGRDEELTARVFLVGKAFDDDARTVRVHAHLEPERTDLLPGQFVAARIQTAGARCAPARRSPNPGRRAELHLPRRGPGFGPHRVPPREGARQPAPARRRGRDRARPAARHHEAGAQRRLFPRRRAAQRRRRRLSSLDFAVRAGAQRAGGMQRLLLRDARCAPARTTKSKLHFWAIRPCGGGGSEPS</sequence>
<dbReference type="GO" id="GO:0022857">
    <property type="term" value="F:transmembrane transporter activity"/>
    <property type="evidence" value="ECO:0007669"/>
    <property type="project" value="InterPro"/>
</dbReference>
<feature type="compositionally biased region" description="Basic residues" evidence="3">
    <location>
        <begin position="386"/>
        <end position="399"/>
    </location>
</feature>
<reference evidence="6 7" key="1">
    <citation type="submission" date="2016-08" db="EMBL/GenBank/DDBJ databases">
        <title>Hymenobacter coccineus sp. nov., Hymenobacter lapidarius sp. nov. and Hymenobacter glacialis sp. nov., isolated from Antarctic soil.</title>
        <authorList>
            <person name="Sedlacek I."/>
            <person name="Kralova S."/>
            <person name="Kyrova K."/>
            <person name="Maslanova I."/>
            <person name="Stankova E."/>
            <person name="Vrbovska V."/>
            <person name="Nemec M."/>
            <person name="Bartak M."/>
            <person name="Svec P."/>
            <person name="Busse H.-J."/>
            <person name="Pantucek R."/>
        </authorList>
    </citation>
    <scope>NUCLEOTIDE SEQUENCE [LARGE SCALE GENOMIC DNA]</scope>
    <source>
        <strain evidence="6 7">CCM 8649</strain>
    </source>
</reference>
<keyword evidence="2" id="KW-0813">Transport</keyword>
<dbReference type="Proteomes" id="UP000177506">
    <property type="component" value="Unassembled WGS sequence"/>
</dbReference>
<dbReference type="AlphaFoldDB" id="A0A1G1SSC6"/>
<evidence type="ECO:0000259" key="4">
    <source>
        <dbReference type="Pfam" id="PF25954"/>
    </source>
</evidence>
<name>A0A1G1SSC6_9BACT</name>
<evidence type="ECO:0000259" key="5">
    <source>
        <dbReference type="Pfam" id="PF25973"/>
    </source>
</evidence>
<dbReference type="OrthoDB" id="9814657at2"/>
<dbReference type="InterPro" id="IPR051909">
    <property type="entry name" value="MFP_Cation_Efflux"/>
</dbReference>
<accession>A0A1G1SSC6</accession>
<feature type="compositionally biased region" description="Low complexity" evidence="3">
    <location>
        <begin position="34"/>
        <end position="48"/>
    </location>
</feature>
<feature type="region of interest" description="Disordered" evidence="3">
    <location>
        <begin position="319"/>
        <end position="399"/>
    </location>
</feature>
<feature type="domain" description="CzcB-like barrel-sandwich hybrid" evidence="5">
    <location>
        <begin position="91"/>
        <end position="235"/>
    </location>
</feature>
<dbReference type="GO" id="GO:0030313">
    <property type="term" value="C:cell envelope"/>
    <property type="evidence" value="ECO:0007669"/>
    <property type="project" value="TreeGrafter"/>
</dbReference>
<evidence type="ECO:0000256" key="2">
    <source>
        <dbReference type="ARBA" id="ARBA00022448"/>
    </source>
</evidence>
<comment type="similarity">
    <text evidence="1">Belongs to the membrane fusion protein (MFP) (TC 8.A.1) family.</text>
</comment>
<dbReference type="PANTHER" id="PTHR30097">
    <property type="entry name" value="CATION EFFLUX SYSTEM PROTEIN CUSB"/>
    <property type="match status" value="1"/>
</dbReference>
<gene>
    <name evidence="6" type="ORF">BEN49_03080</name>
</gene>
<evidence type="ECO:0000256" key="3">
    <source>
        <dbReference type="SAM" id="MobiDB-lite"/>
    </source>
</evidence>
<dbReference type="EMBL" id="MDZA01000448">
    <property type="protein sequence ID" value="OGX81505.1"/>
    <property type="molecule type" value="Genomic_DNA"/>
</dbReference>
<evidence type="ECO:0000256" key="1">
    <source>
        <dbReference type="ARBA" id="ARBA00009477"/>
    </source>
</evidence>
<feature type="region of interest" description="Disordered" evidence="3">
    <location>
        <begin position="25"/>
        <end position="56"/>
    </location>
</feature>
<dbReference type="PANTHER" id="PTHR30097:SF4">
    <property type="entry name" value="SLR6042 PROTEIN"/>
    <property type="match status" value="1"/>
</dbReference>
<dbReference type="GO" id="GO:0016020">
    <property type="term" value="C:membrane"/>
    <property type="evidence" value="ECO:0007669"/>
    <property type="project" value="InterPro"/>
</dbReference>
<dbReference type="InterPro" id="IPR006143">
    <property type="entry name" value="RND_pump_MFP"/>
</dbReference>
<evidence type="ECO:0000313" key="6">
    <source>
        <dbReference type="EMBL" id="OGX81505.1"/>
    </source>
</evidence>
<dbReference type="GO" id="GO:0015679">
    <property type="term" value="P:plasma membrane copper ion transport"/>
    <property type="evidence" value="ECO:0007669"/>
    <property type="project" value="TreeGrafter"/>
</dbReference>
<evidence type="ECO:0000313" key="7">
    <source>
        <dbReference type="Proteomes" id="UP000177506"/>
    </source>
</evidence>
<dbReference type="Pfam" id="PF25973">
    <property type="entry name" value="BSH_CzcB"/>
    <property type="match status" value="1"/>
</dbReference>
<protein>
    <submittedName>
        <fullName evidence="6">Uncharacterized protein</fullName>
    </submittedName>
</protein>
<dbReference type="RefSeq" id="WP_070747289.1">
    <property type="nucleotide sequence ID" value="NZ_MDZA01000448.1"/>
</dbReference>
<dbReference type="Gene3D" id="2.40.30.170">
    <property type="match status" value="1"/>
</dbReference>
<feature type="compositionally biased region" description="Basic and acidic residues" evidence="3">
    <location>
        <begin position="370"/>
        <end position="382"/>
    </location>
</feature>
<comment type="caution">
    <text evidence="6">The sequence shown here is derived from an EMBL/GenBank/DDBJ whole genome shotgun (WGS) entry which is preliminary data.</text>
</comment>
<dbReference type="Gene3D" id="2.40.50.100">
    <property type="match status" value="1"/>
</dbReference>
<dbReference type="SUPFAM" id="SSF111369">
    <property type="entry name" value="HlyD-like secretion proteins"/>
    <property type="match status" value="1"/>
</dbReference>
<keyword evidence="7" id="KW-1185">Reference proteome</keyword>